<organism evidence="2 3">
    <name type="scientific">Martelella lutilitoris</name>
    <dbReference type="NCBI Taxonomy" id="2583532"/>
    <lineage>
        <taxon>Bacteria</taxon>
        <taxon>Pseudomonadati</taxon>
        <taxon>Pseudomonadota</taxon>
        <taxon>Alphaproteobacteria</taxon>
        <taxon>Hyphomicrobiales</taxon>
        <taxon>Aurantimonadaceae</taxon>
        <taxon>Martelella</taxon>
    </lineage>
</organism>
<dbReference type="GO" id="GO:0006355">
    <property type="term" value="P:regulation of DNA-templated transcription"/>
    <property type="evidence" value="ECO:0007669"/>
    <property type="project" value="InterPro"/>
</dbReference>
<accession>A0A5C4JTD8</accession>
<protein>
    <submittedName>
        <fullName evidence="2">Arc family DNA-binding protein</fullName>
    </submittedName>
</protein>
<dbReference type="SUPFAM" id="SSF47598">
    <property type="entry name" value="Ribbon-helix-helix"/>
    <property type="match status" value="1"/>
</dbReference>
<reference evidence="2 3" key="1">
    <citation type="submission" date="2019-06" db="EMBL/GenBank/DDBJ databases">
        <title>Martelella lutilitoris sp. nov., isolated from a tidal mudflat.</title>
        <authorList>
            <person name="Kim Y.-J."/>
        </authorList>
    </citation>
    <scope>NUCLEOTIDE SEQUENCE [LARGE SCALE GENOMIC DNA]</scope>
    <source>
        <strain evidence="2 3">GH2-6</strain>
    </source>
</reference>
<dbReference type="AlphaFoldDB" id="A0A5C4JTD8"/>
<evidence type="ECO:0000259" key="1">
    <source>
        <dbReference type="Pfam" id="PF03869"/>
    </source>
</evidence>
<dbReference type="InterPro" id="IPR013321">
    <property type="entry name" value="Arc_rbn_hlx_hlx"/>
</dbReference>
<dbReference type="InterPro" id="IPR010985">
    <property type="entry name" value="Ribbon_hlx_hlx"/>
</dbReference>
<keyword evidence="3" id="KW-1185">Reference proteome</keyword>
<sequence>MQTDIAPFGLRMQAPLKEKIKEAAEKNGRSMNAEIIYRLEEYDKLSAALDFAMINGDRAHQFARTASTALTKVVEESTEITNQWVDLARNQEEMAQLFNNFVESDNNAKMSDEKYEIVVKFAEKFKRTYDNITKTREIIEKYHDITEEDATEEK</sequence>
<dbReference type="Gene3D" id="1.10.1220.10">
    <property type="entry name" value="Met repressor-like"/>
    <property type="match status" value="1"/>
</dbReference>
<dbReference type="GO" id="GO:0003677">
    <property type="term" value="F:DNA binding"/>
    <property type="evidence" value="ECO:0007669"/>
    <property type="project" value="UniProtKB-KW"/>
</dbReference>
<evidence type="ECO:0000313" key="3">
    <source>
        <dbReference type="Proteomes" id="UP000307874"/>
    </source>
</evidence>
<name>A0A5C4JTD8_9HYPH</name>
<dbReference type="Proteomes" id="UP000307874">
    <property type="component" value="Unassembled WGS sequence"/>
</dbReference>
<dbReference type="Pfam" id="PF03869">
    <property type="entry name" value="Arc"/>
    <property type="match status" value="1"/>
</dbReference>
<dbReference type="EMBL" id="VCLB01000004">
    <property type="protein sequence ID" value="TNB48490.1"/>
    <property type="molecule type" value="Genomic_DNA"/>
</dbReference>
<evidence type="ECO:0000313" key="2">
    <source>
        <dbReference type="EMBL" id="TNB48490.1"/>
    </source>
</evidence>
<dbReference type="InterPro" id="IPR005569">
    <property type="entry name" value="Arc_DNA-bd_dom"/>
</dbReference>
<comment type="caution">
    <text evidence="2">The sequence shown here is derived from an EMBL/GenBank/DDBJ whole genome shotgun (WGS) entry which is preliminary data.</text>
</comment>
<proteinExistence type="predicted"/>
<feature type="domain" description="Arc-like DNA binding" evidence="1">
    <location>
        <begin position="8"/>
        <end position="41"/>
    </location>
</feature>
<keyword evidence="2" id="KW-0238">DNA-binding</keyword>
<dbReference type="OrthoDB" id="6890552at2"/>
<gene>
    <name evidence="2" type="ORF">FF124_07665</name>
</gene>